<sequence length="188" mass="20147">MLNVSIAELGWAVSKALASLHWYGLRVGYSGADIFDDGILQPPIINMRSSPTIVRSHQPLISEHGTATIMVLETRYRLNLSLVPLMAGIVASIIMLLVFTGNATHSLLSAKMTAGDRIVIGSIGILQIAWLSGNEPHLVEVSSSDLNTLRAAGMFASDMSQDRGDSSPEKGPADLADQIMLDEAVSKY</sequence>
<accession>A0A9P3LM41</accession>
<gene>
    <name evidence="2" type="ORF">PsYK624_152050</name>
</gene>
<feature type="transmembrane region" description="Helical" evidence="1">
    <location>
        <begin position="78"/>
        <end position="99"/>
    </location>
</feature>
<keyword evidence="3" id="KW-1185">Reference proteome</keyword>
<evidence type="ECO:0000313" key="2">
    <source>
        <dbReference type="EMBL" id="GJE98967.1"/>
    </source>
</evidence>
<evidence type="ECO:0000313" key="3">
    <source>
        <dbReference type="Proteomes" id="UP000703269"/>
    </source>
</evidence>
<proteinExistence type="predicted"/>
<reference evidence="2 3" key="1">
    <citation type="submission" date="2021-08" db="EMBL/GenBank/DDBJ databases">
        <title>Draft Genome Sequence of Phanerochaete sordida strain YK-624.</title>
        <authorList>
            <person name="Mori T."/>
            <person name="Dohra H."/>
            <person name="Suzuki T."/>
            <person name="Kawagishi H."/>
            <person name="Hirai H."/>
        </authorList>
    </citation>
    <scope>NUCLEOTIDE SEQUENCE [LARGE SCALE GENOMIC DNA]</scope>
    <source>
        <strain evidence="2 3">YK-624</strain>
    </source>
</reference>
<protein>
    <submittedName>
        <fullName evidence="2">Uncharacterized protein</fullName>
    </submittedName>
</protein>
<dbReference type="EMBL" id="BPQB01000097">
    <property type="protein sequence ID" value="GJE98967.1"/>
    <property type="molecule type" value="Genomic_DNA"/>
</dbReference>
<name>A0A9P3LM41_9APHY</name>
<evidence type="ECO:0000256" key="1">
    <source>
        <dbReference type="SAM" id="Phobius"/>
    </source>
</evidence>
<comment type="caution">
    <text evidence="2">The sequence shown here is derived from an EMBL/GenBank/DDBJ whole genome shotgun (WGS) entry which is preliminary data.</text>
</comment>
<organism evidence="2 3">
    <name type="scientific">Phanerochaete sordida</name>
    <dbReference type="NCBI Taxonomy" id="48140"/>
    <lineage>
        <taxon>Eukaryota</taxon>
        <taxon>Fungi</taxon>
        <taxon>Dikarya</taxon>
        <taxon>Basidiomycota</taxon>
        <taxon>Agaricomycotina</taxon>
        <taxon>Agaricomycetes</taxon>
        <taxon>Polyporales</taxon>
        <taxon>Phanerochaetaceae</taxon>
        <taxon>Phanerochaete</taxon>
    </lineage>
</organism>
<keyword evidence="1" id="KW-0472">Membrane</keyword>
<keyword evidence="1" id="KW-1133">Transmembrane helix</keyword>
<keyword evidence="1" id="KW-0812">Transmembrane</keyword>
<dbReference type="AlphaFoldDB" id="A0A9P3LM41"/>
<dbReference type="OrthoDB" id="2644397at2759"/>
<dbReference type="Proteomes" id="UP000703269">
    <property type="component" value="Unassembled WGS sequence"/>
</dbReference>